<dbReference type="Pfam" id="PF00535">
    <property type="entry name" value="Glycos_transf_2"/>
    <property type="match status" value="1"/>
</dbReference>
<dbReference type="Pfam" id="PF13439">
    <property type="entry name" value="Glyco_transf_4"/>
    <property type="match status" value="1"/>
</dbReference>
<dbReference type="InterPro" id="IPR001173">
    <property type="entry name" value="Glyco_trans_2-like"/>
</dbReference>
<dbReference type="InterPro" id="IPR028098">
    <property type="entry name" value="Glyco_trans_4-like_N"/>
</dbReference>
<feature type="domain" description="Glycosyltransferase 2-like" evidence="3">
    <location>
        <begin position="386"/>
        <end position="501"/>
    </location>
</feature>
<dbReference type="STRING" id="1133849.O3I_011940"/>
<organism evidence="6 7">
    <name type="scientific">Nocardia brasiliensis (strain ATCC 700358 / HUJEG-1)</name>
    <dbReference type="NCBI Taxonomy" id="1133849"/>
    <lineage>
        <taxon>Bacteria</taxon>
        <taxon>Bacillati</taxon>
        <taxon>Actinomycetota</taxon>
        <taxon>Actinomycetes</taxon>
        <taxon>Mycobacteriales</taxon>
        <taxon>Nocardiaceae</taxon>
        <taxon>Nocardia</taxon>
    </lineage>
</organism>
<feature type="domain" description="Glycosyltransferase subfamily 4-like N-terminal" evidence="5">
    <location>
        <begin position="17"/>
        <end position="175"/>
    </location>
</feature>
<dbReference type="Proteomes" id="UP000006304">
    <property type="component" value="Chromosome"/>
</dbReference>
<accession>K0ETE3</accession>
<dbReference type="Gene3D" id="3.40.50.2000">
    <property type="entry name" value="Glycogen Phosphorylase B"/>
    <property type="match status" value="2"/>
</dbReference>
<reference evidence="6 7" key="1">
    <citation type="journal article" date="2012" name="J. Bacteriol.">
        <title>Complete genome sequence of Nocardia brasiliensis HUJEG-1.</title>
        <authorList>
            <person name="Vera-Cabrera L."/>
            <person name="Ortiz-Lopez R."/>
            <person name="Elizondo-Gonzalez R."/>
            <person name="Perez-Maya A.A."/>
            <person name="Ocampo-Candiani J."/>
        </authorList>
    </citation>
    <scope>NUCLEOTIDE SEQUENCE [LARGE SCALE GENOMIC DNA]</scope>
    <source>
        <strain evidence="7">ATCC 700358</strain>
    </source>
</reference>
<dbReference type="RefSeq" id="WP_014983204.1">
    <property type="nucleotide sequence ID" value="NC_018681.1"/>
</dbReference>
<sequence length="654" mass="70609">MRIAYVCRDLGTDSTTGSGALVLAAATALAAQGHEIHLVSENLSAPARHAVAATDGLRWQPTLPARPRHRYFTDEQCYADRVYDTLRLVHEQAQLDVIDLVDADGAALTLLRARRLLGDFADTRLVVSLHPWATATEGPQRDRPATFAHDLTTFAEQYARRHADAVLACGDAVAGTVEFPTRRYLPGLHRPDLVPPGEVLPNVVLWLGTLCPAAGLDTVLRAVVLAHAAQPAIRVVVRGEDTATDPVGRSYWQYVRQGLSEELRELVSYEGPLDTGRPPPGSLCVVAAGTAGTPTETLWAMASGCLVLAPAGSVGADIVGESGTVAPGVAAMASALVAGLAVPNGNSRLPTTVGHTPEQVAATLAAVYTSVPLPPPTEPRTAELVSIVIPVHDYGRFLPDALESVRGCGLPVLDIVIVDDGSTDPGTVALLDTLTDVTLVRQPHRGLSAARNAGLRHARGELVLVLDADDRIRPGFLPAAVAAMRRDDTLGFVGGYVRYFELLELVYVPAGMPTDLNLVLHTHLKSMVLYRRTAVDRVGGYDEQLPAFEDWELQLRLTLAGYDSDVLPIVGQLYRRHADSMSFRHSNGMRDELVQYLVRKHAATLDHPRLIRLLLVLVDLWKTGYEPSTSVLLQRSARCDPPLPLRWSDCGQER</sequence>
<dbReference type="eggNOG" id="COG0438">
    <property type="taxonomic scope" value="Bacteria"/>
</dbReference>
<name>K0ETE3_NOCB7</name>
<dbReference type="KEGG" id="nbr:O3I_011940"/>
<dbReference type="InterPro" id="IPR019290">
    <property type="entry name" value="GlycosylTrfase-like_prok"/>
</dbReference>
<gene>
    <name evidence="6" type="ORF">O3I_011940</name>
</gene>
<keyword evidence="7" id="KW-1185">Reference proteome</keyword>
<dbReference type="Pfam" id="PF10111">
    <property type="entry name" value="Glyco_tranf_2_2"/>
    <property type="match status" value="1"/>
</dbReference>
<protein>
    <submittedName>
        <fullName evidence="6">Glycosyl transferase</fullName>
    </submittedName>
</protein>
<proteinExistence type="predicted"/>
<dbReference type="GO" id="GO:0016757">
    <property type="term" value="F:glycosyltransferase activity"/>
    <property type="evidence" value="ECO:0007669"/>
    <property type="project" value="UniProtKB-KW"/>
</dbReference>
<feature type="domain" description="Glycosyltransferase 2-like prokaryotic type" evidence="4">
    <location>
        <begin position="526"/>
        <end position="590"/>
    </location>
</feature>
<evidence type="ECO:0000256" key="2">
    <source>
        <dbReference type="ARBA" id="ARBA00022679"/>
    </source>
</evidence>
<dbReference type="SUPFAM" id="SSF53448">
    <property type="entry name" value="Nucleotide-diphospho-sugar transferases"/>
    <property type="match status" value="1"/>
</dbReference>
<dbReference type="AlphaFoldDB" id="K0ETE3"/>
<dbReference type="Gene3D" id="3.90.550.10">
    <property type="entry name" value="Spore Coat Polysaccharide Biosynthesis Protein SpsA, Chain A"/>
    <property type="match status" value="1"/>
</dbReference>
<dbReference type="HOGENOM" id="CLU_021683_0_0_11"/>
<keyword evidence="1" id="KW-0328">Glycosyltransferase</keyword>
<evidence type="ECO:0000313" key="6">
    <source>
        <dbReference type="EMBL" id="AFU00349.1"/>
    </source>
</evidence>
<evidence type="ECO:0000259" key="4">
    <source>
        <dbReference type="Pfam" id="PF10111"/>
    </source>
</evidence>
<dbReference type="PANTHER" id="PTHR43685">
    <property type="entry name" value="GLYCOSYLTRANSFERASE"/>
    <property type="match status" value="1"/>
</dbReference>
<dbReference type="GO" id="GO:0044010">
    <property type="term" value="P:single-species biofilm formation"/>
    <property type="evidence" value="ECO:0007669"/>
    <property type="project" value="TreeGrafter"/>
</dbReference>
<evidence type="ECO:0000259" key="3">
    <source>
        <dbReference type="Pfam" id="PF00535"/>
    </source>
</evidence>
<evidence type="ECO:0000259" key="5">
    <source>
        <dbReference type="Pfam" id="PF13439"/>
    </source>
</evidence>
<dbReference type="SUPFAM" id="SSF53756">
    <property type="entry name" value="UDP-Glycosyltransferase/glycogen phosphorylase"/>
    <property type="match status" value="1"/>
</dbReference>
<evidence type="ECO:0000256" key="1">
    <source>
        <dbReference type="ARBA" id="ARBA00022676"/>
    </source>
</evidence>
<dbReference type="InterPro" id="IPR029044">
    <property type="entry name" value="Nucleotide-diphossugar_trans"/>
</dbReference>
<keyword evidence="2 6" id="KW-0808">Transferase</keyword>
<dbReference type="CDD" id="cd00761">
    <property type="entry name" value="Glyco_tranf_GTA_type"/>
    <property type="match status" value="1"/>
</dbReference>
<dbReference type="eggNOG" id="COG1216">
    <property type="taxonomic scope" value="Bacteria"/>
</dbReference>
<dbReference type="PANTHER" id="PTHR43685:SF2">
    <property type="entry name" value="GLYCOSYLTRANSFERASE 2-LIKE DOMAIN-CONTAINING PROTEIN"/>
    <property type="match status" value="1"/>
</dbReference>
<dbReference type="EMBL" id="CP003876">
    <property type="protein sequence ID" value="AFU00349.1"/>
    <property type="molecule type" value="Genomic_DNA"/>
</dbReference>
<evidence type="ECO:0000313" key="7">
    <source>
        <dbReference type="Proteomes" id="UP000006304"/>
    </source>
</evidence>
<dbReference type="InterPro" id="IPR050834">
    <property type="entry name" value="Glycosyltransf_2"/>
</dbReference>